<proteinExistence type="predicted"/>
<dbReference type="PANTHER" id="PTHR42899">
    <property type="entry name" value="SPERMATOGENESIS-ASSOCIATED PROTEIN 20"/>
    <property type="match status" value="1"/>
</dbReference>
<organism evidence="2">
    <name type="scientific">marine metagenome</name>
    <dbReference type="NCBI Taxonomy" id="408172"/>
    <lineage>
        <taxon>unclassified sequences</taxon>
        <taxon>metagenomes</taxon>
        <taxon>ecological metagenomes</taxon>
    </lineage>
</organism>
<sequence>MAVYNNRSFLTIMPNRLAKESSPYLLQHAENPVDWYPWGEEAFTCARSGEKPLLLSVGYSACHWCHVMEHESFSNPAIAELMNENFVCVKVDREERPDVDAVYMAATQAMSGSGGWPMTVFLSPDGRPFFAGTYFPPRDAYGRPGFPTLLQRIATAWKNDREQLLQRAESLTQALQRGHAIDGERGKAGDSTKRAAVAVEHWRTSFDAVWGGFGSAPKFPSPGAIRTLLRHHHDSGDAHSLEMALATLRGMARGGIRDHLAGGFARYSVDAQWLVPHFEKMLYDNAQLARCYIEAFQVTDDPFFSMVGRETLDWMLTRMTLPQGGFASALDADSEGVEGKYYVWNDSEIRMLLAPNEARTFCAFYGVTPQGNWEGHSVLQIPLPPEEVAQTLGLERAEMEALLATSRGKLLATRRQRVLPGRDDKLLTAWNGLTITALAEGYRIFQDDQYLKAAVKAATFLQNKMVADSGRLLRSWRDGRPGPMAFLDDYACLAEGMLALYEASGTAWHLEWSLALGEELLVLFGAEDGGLWASGSDQEQLYFRHREPLDGATPSPSGVAAQVLVRLGWHFARDDLRRAAEQIVAAEASHLRSHPWGCTSLLEAAQMLQHQPIELVLVGDGPMPEFDAALAVHFLPRRMLARHDFAVGDQPPFPALVGKPLVDGKPALYVCRDFACREPVVNPKEVDVVLPQHP</sequence>
<dbReference type="SUPFAM" id="SSF48208">
    <property type="entry name" value="Six-hairpin glycosidases"/>
    <property type="match status" value="1"/>
</dbReference>
<dbReference type="InterPro" id="IPR036249">
    <property type="entry name" value="Thioredoxin-like_sf"/>
</dbReference>
<dbReference type="PANTHER" id="PTHR42899:SF1">
    <property type="entry name" value="SPERMATOGENESIS-ASSOCIATED PROTEIN 20"/>
    <property type="match status" value="1"/>
</dbReference>
<dbReference type="GO" id="GO:0005975">
    <property type="term" value="P:carbohydrate metabolic process"/>
    <property type="evidence" value="ECO:0007669"/>
    <property type="project" value="InterPro"/>
</dbReference>
<dbReference type="InterPro" id="IPR008928">
    <property type="entry name" value="6-hairpin_glycosidase_sf"/>
</dbReference>
<dbReference type="Gene3D" id="3.40.30.10">
    <property type="entry name" value="Glutaredoxin"/>
    <property type="match status" value="1"/>
</dbReference>
<reference evidence="2" key="1">
    <citation type="submission" date="2018-05" db="EMBL/GenBank/DDBJ databases">
        <authorList>
            <person name="Lanie J.A."/>
            <person name="Ng W.-L."/>
            <person name="Kazmierczak K.M."/>
            <person name="Andrzejewski T.M."/>
            <person name="Davidsen T.M."/>
            <person name="Wayne K.J."/>
            <person name="Tettelin H."/>
            <person name="Glass J.I."/>
            <person name="Rusch D."/>
            <person name="Podicherti R."/>
            <person name="Tsui H.-C.T."/>
            <person name="Winkler M.E."/>
        </authorList>
    </citation>
    <scope>NUCLEOTIDE SEQUENCE</scope>
</reference>
<accession>A0A381NBD0</accession>
<dbReference type="CDD" id="cd02955">
    <property type="entry name" value="SSP411"/>
    <property type="match status" value="1"/>
</dbReference>
<dbReference type="InterPro" id="IPR012341">
    <property type="entry name" value="6hp_glycosidase-like_sf"/>
</dbReference>
<dbReference type="EMBL" id="UINC01000202">
    <property type="protein sequence ID" value="SUZ51038.1"/>
    <property type="molecule type" value="Genomic_DNA"/>
</dbReference>
<feature type="domain" description="Spermatogenesis-associated protein 20-like TRX" evidence="1">
    <location>
        <begin position="14"/>
        <end position="176"/>
    </location>
</feature>
<dbReference type="AlphaFoldDB" id="A0A381NBD0"/>
<name>A0A381NBD0_9ZZZZ</name>
<gene>
    <name evidence="2" type="ORF">METZ01_LOCUS3892</name>
</gene>
<dbReference type="SUPFAM" id="SSF52833">
    <property type="entry name" value="Thioredoxin-like"/>
    <property type="match status" value="1"/>
</dbReference>
<dbReference type="InterPro" id="IPR004879">
    <property type="entry name" value="Ssp411-like_TRX"/>
</dbReference>
<dbReference type="Pfam" id="PF03190">
    <property type="entry name" value="Thioredox_DsbH"/>
    <property type="match status" value="1"/>
</dbReference>
<dbReference type="PIRSF" id="PIRSF006402">
    <property type="entry name" value="UCP006402_thioredoxin"/>
    <property type="match status" value="1"/>
</dbReference>
<protein>
    <recommendedName>
        <fullName evidence="1">Spermatogenesis-associated protein 20-like TRX domain-containing protein</fullName>
    </recommendedName>
</protein>
<evidence type="ECO:0000259" key="1">
    <source>
        <dbReference type="Pfam" id="PF03190"/>
    </source>
</evidence>
<dbReference type="InterPro" id="IPR024705">
    <property type="entry name" value="Ssp411"/>
</dbReference>
<evidence type="ECO:0000313" key="2">
    <source>
        <dbReference type="EMBL" id="SUZ51038.1"/>
    </source>
</evidence>
<dbReference type="Gene3D" id="1.50.10.10">
    <property type="match status" value="1"/>
</dbReference>